<evidence type="ECO:0000313" key="3">
    <source>
        <dbReference type="Proteomes" id="UP000601435"/>
    </source>
</evidence>
<organism evidence="2 3">
    <name type="scientific">Symbiodinium necroappetens</name>
    <dbReference type="NCBI Taxonomy" id="1628268"/>
    <lineage>
        <taxon>Eukaryota</taxon>
        <taxon>Sar</taxon>
        <taxon>Alveolata</taxon>
        <taxon>Dinophyceae</taxon>
        <taxon>Suessiales</taxon>
        <taxon>Symbiodiniaceae</taxon>
        <taxon>Symbiodinium</taxon>
    </lineage>
</organism>
<feature type="compositionally biased region" description="Low complexity" evidence="1">
    <location>
        <begin position="684"/>
        <end position="704"/>
    </location>
</feature>
<proteinExistence type="predicted"/>
<feature type="non-terminal residue" evidence="2">
    <location>
        <position position="1"/>
    </location>
</feature>
<dbReference type="Proteomes" id="UP000601435">
    <property type="component" value="Unassembled WGS sequence"/>
</dbReference>
<protein>
    <submittedName>
        <fullName evidence="2">TRPT1 protein</fullName>
    </submittedName>
</protein>
<comment type="caution">
    <text evidence="2">The sequence shown here is derived from an EMBL/GenBank/DDBJ whole genome shotgun (WGS) entry which is preliminary data.</text>
</comment>
<name>A0A812PCI0_9DINO</name>
<sequence>ISCLQALGLTSAQLQMLRSWASENSVSLIFCAEERCKFLREESRDIEGPRRVEEVAVAGASFPAEDEQEYAWSFSVQYELTAFRGVGAEADDRFVFRSRSGTSEIKTQGKEPPFPEVKVHKLDPVNVSFLLRSLREDAPQSAGFSICREDAKCRTPTRNSEVEASKKHFAQFRTWGEAIIHYQTEMCRKIDSKSFEIPVTAEGIFQPVLPLLEDPNTQAMVQVPGSGDLIDLGSQDPERGATLSLGDANRFLQEERRSLEAKFGELAQAFPQSGSVITAAEAQLVVTTLHCRDVCRQYDESLRYVETMLRIQLQAAIGKQVSPKDFADYMSFHSRKLFADAFAPQPFCFAVRRSELHSPEGTVSIETGAEPVPTMVAQTEASWPMEFALNASSSVSFVGQHYLHAFLSHQFITEGLFGSSKQAFRLVSRARQFSSMIVLVGRVVSSTTFDPKQAFIVQNKDELSIGLELSTIPTAREFRDAIESLSPEQQRFAKAIRSMQLESTLFGLVIVHIKPQLEKVLNLPTDSLTKEIKLTQDLMQLFIKYQIPSDLLSFSGPPEASETERLAAVKGHVEAMQSMLSISKKEELVQNFAEQAFQASDVPLGCLDMDLFGGVPASAPVPTGMPNQAPAAGFSPFGSSWAPAAAGAPPASTGGGGSIFGSQGGGGGGGALWGGSGQSPFGGAASSVQQAQQAAPSRPAVQQPPLQPDEPMETSTEAQDELMTRDYTKLPIELDQRFEKLETGGALRAAILTLSLGFQRRFAWGYSTFQEMRVSI</sequence>
<evidence type="ECO:0000313" key="2">
    <source>
        <dbReference type="EMBL" id="CAE7344877.1"/>
    </source>
</evidence>
<keyword evidence="3" id="KW-1185">Reference proteome</keyword>
<gene>
    <name evidence="2" type="primary">TRPT1</name>
    <name evidence="2" type="ORF">SNEC2469_LOCUS8924</name>
</gene>
<dbReference type="OrthoDB" id="422042at2759"/>
<reference evidence="2" key="1">
    <citation type="submission" date="2021-02" db="EMBL/GenBank/DDBJ databases">
        <authorList>
            <person name="Dougan E. K."/>
            <person name="Rhodes N."/>
            <person name="Thang M."/>
            <person name="Chan C."/>
        </authorList>
    </citation>
    <scope>NUCLEOTIDE SEQUENCE</scope>
</reference>
<feature type="compositionally biased region" description="Gly residues" evidence="1">
    <location>
        <begin position="653"/>
        <end position="677"/>
    </location>
</feature>
<dbReference type="EMBL" id="CAJNJA010014555">
    <property type="protein sequence ID" value="CAE7344877.1"/>
    <property type="molecule type" value="Genomic_DNA"/>
</dbReference>
<feature type="compositionally biased region" description="Low complexity" evidence="1">
    <location>
        <begin position="643"/>
        <end position="652"/>
    </location>
</feature>
<accession>A0A812PCI0</accession>
<evidence type="ECO:0000256" key="1">
    <source>
        <dbReference type="SAM" id="MobiDB-lite"/>
    </source>
</evidence>
<feature type="region of interest" description="Disordered" evidence="1">
    <location>
        <begin position="643"/>
        <end position="724"/>
    </location>
</feature>
<dbReference type="AlphaFoldDB" id="A0A812PCI0"/>